<evidence type="ECO:0000313" key="2">
    <source>
        <dbReference type="EMBL" id="VYU61550.1"/>
    </source>
</evidence>
<sequence length="53" mass="5813">MEENEKKKKDSYNLPIFMGLGLTFGIVFDNLALGLGLGVAIGLLLDKRKDTTN</sequence>
<keyword evidence="1" id="KW-1133">Transmembrane helix</keyword>
<proteinExistence type="predicted"/>
<dbReference type="RefSeq" id="WP_421755810.1">
    <property type="nucleotide sequence ID" value="NZ_CACRTO010000047.1"/>
</dbReference>
<protein>
    <recommendedName>
        <fullName evidence="3">Glycine zipper family protein</fullName>
    </recommendedName>
</protein>
<keyword evidence="1" id="KW-0472">Membrane</keyword>
<name>A0A6N3GBM1_9CLOT</name>
<evidence type="ECO:0000256" key="1">
    <source>
        <dbReference type="SAM" id="Phobius"/>
    </source>
</evidence>
<dbReference type="AlphaFoldDB" id="A0A6N3GBM1"/>
<reference evidence="2" key="1">
    <citation type="submission" date="2019-11" db="EMBL/GenBank/DDBJ databases">
        <authorList>
            <person name="Feng L."/>
        </authorList>
    </citation>
    <scope>NUCLEOTIDE SEQUENCE</scope>
    <source>
        <strain evidence="2">CTertiumLFYP3</strain>
    </source>
</reference>
<organism evidence="2">
    <name type="scientific">Clostridium tertium</name>
    <dbReference type="NCBI Taxonomy" id="1559"/>
    <lineage>
        <taxon>Bacteria</taxon>
        <taxon>Bacillati</taxon>
        <taxon>Bacillota</taxon>
        <taxon>Clostridia</taxon>
        <taxon>Eubacteriales</taxon>
        <taxon>Clostridiaceae</taxon>
        <taxon>Clostridium</taxon>
    </lineage>
</organism>
<keyword evidence="1" id="KW-0812">Transmembrane</keyword>
<accession>A0A6N3GBM1</accession>
<gene>
    <name evidence="2" type="ORF">CTLFYP3_03135</name>
</gene>
<feature type="transmembrane region" description="Helical" evidence="1">
    <location>
        <begin position="20"/>
        <end position="45"/>
    </location>
</feature>
<dbReference type="EMBL" id="CACRTO010000047">
    <property type="protein sequence ID" value="VYU61550.1"/>
    <property type="molecule type" value="Genomic_DNA"/>
</dbReference>
<evidence type="ECO:0008006" key="3">
    <source>
        <dbReference type="Google" id="ProtNLM"/>
    </source>
</evidence>